<evidence type="ECO:0000256" key="5">
    <source>
        <dbReference type="SAM" id="MobiDB-lite"/>
    </source>
</evidence>
<evidence type="ECO:0000256" key="4">
    <source>
        <dbReference type="PROSITE-ProRule" id="PRU00176"/>
    </source>
</evidence>
<feature type="compositionally biased region" description="Low complexity" evidence="5">
    <location>
        <begin position="485"/>
        <end position="496"/>
    </location>
</feature>
<dbReference type="PANTHER" id="PTHR15683">
    <property type="entry name" value="SCAFFOLD ATTACHMENT FACTOR B-RELATED"/>
    <property type="match status" value="1"/>
</dbReference>
<accession>A0ABN7B6Q3</accession>
<proteinExistence type="predicted"/>
<keyword evidence="3" id="KW-0539">Nucleus</keyword>
<organism evidence="7 8">
    <name type="scientific">Nesidiocoris tenuis</name>
    <dbReference type="NCBI Taxonomy" id="355587"/>
    <lineage>
        <taxon>Eukaryota</taxon>
        <taxon>Metazoa</taxon>
        <taxon>Ecdysozoa</taxon>
        <taxon>Arthropoda</taxon>
        <taxon>Hexapoda</taxon>
        <taxon>Insecta</taxon>
        <taxon>Pterygota</taxon>
        <taxon>Neoptera</taxon>
        <taxon>Paraneoptera</taxon>
        <taxon>Hemiptera</taxon>
        <taxon>Heteroptera</taxon>
        <taxon>Panheteroptera</taxon>
        <taxon>Cimicomorpha</taxon>
        <taxon>Miridae</taxon>
        <taxon>Dicyphina</taxon>
        <taxon>Nesidiocoris</taxon>
    </lineage>
</organism>
<evidence type="ECO:0000256" key="3">
    <source>
        <dbReference type="ARBA" id="ARBA00023242"/>
    </source>
</evidence>
<reference evidence="7 8" key="1">
    <citation type="submission" date="2023-09" db="EMBL/GenBank/DDBJ databases">
        <title>Nesidiocoris tenuis whole genome shotgun sequence.</title>
        <authorList>
            <person name="Shibata T."/>
            <person name="Shimoda M."/>
            <person name="Kobayashi T."/>
            <person name="Uehara T."/>
        </authorList>
    </citation>
    <scope>NUCLEOTIDE SEQUENCE [LARGE SCALE GENOMIC DNA]</scope>
    <source>
        <strain evidence="7 8">Japan</strain>
    </source>
</reference>
<feature type="compositionally biased region" description="Basic and acidic residues" evidence="5">
    <location>
        <begin position="220"/>
        <end position="258"/>
    </location>
</feature>
<gene>
    <name evidence="7" type="ORF">NTJ_12134</name>
</gene>
<dbReference type="InterPro" id="IPR012677">
    <property type="entry name" value="Nucleotide-bd_a/b_plait_sf"/>
</dbReference>
<keyword evidence="8" id="KW-1185">Reference proteome</keyword>
<dbReference type="PANTHER" id="PTHR15683:SF8">
    <property type="entry name" value="SCAFFOLD ATTACHMENT FACTOR B, ISOFORM B"/>
    <property type="match status" value="1"/>
</dbReference>
<feature type="compositionally biased region" description="Basic and acidic residues" evidence="5">
    <location>
        <begin position="119"/>
        <end position="161"/>
    </location>
</feature>
<protein>
    <recommendedName>
        <fullName evidence="6">RRM domain-containing protein</fullName>
    </recommendedName>
</protein>
<dbReference type="InterPro" id="IPR035979">
    <property type="entry name" value="RBD_domain_sf"/>
</dbReference>
<dbReference type="Gene3D" id="3.30.70.330">
    <property type="match status" value="1"/>
</dbReference>
<keyword evidence="2 4" id="KW-0694">RNA-binding</keyword>
<feature type="region of interest" description="Disordered" evidence="5">
    <location>
        <begin position="98"/>
        <end position="258"/>
    </location>
</feature>
<evidence type="ECO:0000313" key="7">
    <source>
        <dbReference type="EMBL" id="BES99317.1"/>
    </source>
</evidence>
<dbReference type="PROSITE" id="PS50102">
    <property type="entry name" value="RRM"/>
    <property type="match status" value="1"/>
</dbReference>
<dbReference type="EMBL" id="AP028918">
    <property type="protein sequence ID" value="BES99317.1"/>
    <property type="molecule type" value="Genomic_DNA"/>
</dbReference>
<dbReference type="InterPro" id="IPR000504">
    <property type="entry name" value="RRM_dom"/>
</dbReference>
<evidence type="ECO:0000313" key="8">
    <source>
        <dbReference type="Proteomes" id="UP001307889"/>
    </source>
</evidence>
<evidence type="ECO:0000259" key="6">
    <source>
        <dbReference type="PROSITE" id="PS50102"/>
    </source>
</evidence>
<dbReference type="SMART" id="SM00360">
    <property type="entry name" value="RRM"/>
    <property type="match status" value="1"/>
</dbReference>
<dbReference type="Pfam" id="PF00076">
    <property type="entry name" value="RRM_1"/>
    <property type="match status" value="1"/>
</dbReference>
<feature type="compositionally biased region" description="Basic and acidic residues" evidence="5">
    <location>
        <begin position="297"/>
        <end position="382"/>
    </location>
</feature>
<sequence length="544" mass="62410">MIFSPESTHDDKDKKSNYRNLWVSGLAAITRAQDLKQIFSKLGKVVAAKVVTNAKTPGARCYGFVTMATAEDAQACIKGLNLTELHGKLISVEAVANKPASGNAKKPEEKRKASPAPAAEEKKLKREDTKTKITIDDKKVDEKSGPEESAKKKEEEAERPKTANSDRSGRKSGSPVRRSRPPIRERLGERPVVASRNRNRETRPARPTSSKRSDVLSFSHIKEEHDRRRQREKERAAREEERRRREEVARQRSIELRQKEEMMRLEREREKVRLERLKLQKEKQELLRIERERLEREKEELRKAQLKLEEEKRAKRVAREVYEERKRSDSSRRYDPVGPPPRKEVRRDASPPHARRYEESSRTRRDELPPPPRVKETLRYPEKTSSSSIRPGREDRSDRREERRERARDEPLRKESSRMHREDRYDPPPPPKPDLRYGSESWTGGKPYPSSGSRPDAPSWMSSDRKSDANPWGRSVPSQSDRWPVSGSSGMVGSSRSGMYGGSLNLAGGLSHPGSGMSLSGMSGMYPASDRYDAYKPGSMGRKY</sequence>
<dbReference type="Proteomes" id="UP001307889">
    <property type="component" value="Chromosome 10"/>
</dbReference>
<feature type="compositionally biased region" description="Basic and acidic residues" evidence="5">
    <location>
        <begin position="391"/>
        <end position="426"/>
    </location>
</feature>
<feature type="region of interest" description="Disordered" evidence="5">
    <location>
        <begin position="297"/>
        <end position="496"/>
    </location>
</feature>
<dbReference type="CDD" id="cd12417">
    <property type="entry name" value="RRM_SAFB_like"/>
    <property type="match status" value="1"/>
</dbReference>
<comment type="subcellular location">
    <subcellularLocation>
        <location evidence="1">Nucleus</location>
    </subcellularLocation>
</comment>
<evidence type="ECO:0000256" key="1">
    <source>
        <dbReference type="ARBA" id="ARBA00004123"/>
    </source>
</evidence>
<feature type="domain" description="RRM" evidence="6">
    <location>
        <begin position="19"/>
        <end position="97"/>
    </location>
</feature>
<dbReference type="SUPFAM" id="SSF54928">
    <property type="entry name" value="RNA-binding domain, RBD"/>
    <property type="match status" value="1"/>
</dbReference>
<name>A0ABN7B6Q3_9HEMI</name>
<evidence type="ECO:0000256" key="2">
    <source>
        <dbReference type="ARBA" id="ARBA00022884"/>
    </source>
</evidence>
<dbReference type="InterPro" id="IPR051738">
    <property type="entry name" value="SAF_Modulators"/>
</dbReference>